<sequence length="193" mass="21863">MLFVLLVLCSLSEGYRFVVQNRAIECVYADITGVERVVSEIAVVSGGNRDIAFKISDPAGNNIYSIVYQEGKYSNLINVNTKTPGTYSFCFDNSMSLYTGKLVEFKLQTEKVEPATTEEVKSIKTKLSQVATYLNDARNDQRRLRTREIRNKKTGDGTNLRTLILFFVGCVVIVVMGLFQIWYIKRQFKRGGK</sequence>
<reference evidence="11 12" key="1">
    <citation type="submission" date="2012-10" db="EMBL/GenBank/DDBJ databases">
        <authorList>
            <person name="Zafar N."/>
            <person name="Inman J."/>
            <person name="Hall N."/>
            <person name="Lorenzi H."/>
            <person name="Caler E."/>
        </authorList>
    </citation>
    <scope>NUCLEOTIDE SEQUENCE [LARGE SCALE GENOMIC DNA]</scope>
    <source>
        <strain evidence="11 12">IP1</strain>
    </source>
</reference>
<dbReference type="OrthoDB" id="1929172at2759"/>
<keyword evidence="4" id="KW-0732">Signal</keyword>
<dbReference type="PANTHER" id="PTHR22811">
    <property type="entry name" value="TRANSMEMBRANE EMP24 DOMAIN-CONTAINING PROTEIN"/>
    <property type="match status" value="1"/>
</dbReference>
<dbReference type="VEuPathDB" id="AmoebaDB:EIN_407290"/>
<dbReference type="EMBL" id="KB207048">
    <property type="protein sequence ID" value="ELP85550.1"/>
    <property type="molecule type" value="Genomic_DNA"/>
</dbReference>
<proteinExistence type="inferred from homology"/>
<dbReference type="Pfam" id="PF01105">
    <property type="entry name" value="EMP24_GP25L"/>
    <property type="match status" value="1"/>
</dbReference>
<dbReference type="GO" id="GO:0012505">
    <property type="term" value="C:endomembrane system"/>
    <property type="evidence" value="ECO:0007669"/>
    <property type="project" value="UniProtKB-SubCell"/>
</dbReference>
<protein>
    <submittedName>
        <fullName evidence="11">Transmembrane emp24 domain containing protein 2, putative</fullName>
    </submittedName>
</protein>
<dbReference type="RefSeq" id="XP_004184896.1">
    <property type="nucleotide sequence ID" value="XM_004184848.1"/>
</dbReference>
<evidence type="ECO:0000313" key="12">
    <source>
        <dbReference type="Proteomes" id="UP000014680"/>
    </source>
</evidence>
<dbReference type="SMART" id="SM01190">
    <property type="entry name" value="EMP24_GP25L"/>
    <property type="match status" value="1"/>
</dbReference>
<dbReference type="Gene3D" id="2.60.120.680">
    <property type="entry name" value="GOLD domain"/>
    <property type="match status" value="1"/>
</dbReference>
<evidence type="ECO:0000256" key="8">
    <source>
        <dbReference type="RuleBase" id="RU003827"/>
    </source>
</evidence>
<evidence type="ECO:0000313" key="11">
    <source>
        <dbReference type="EMBL" id="ELP85550.1"/>
    </source>
</evidence>
<evidence type="ECO:0000256" key="3">
    <source>
        <dbReference type="ARBA" id="ARBA00022692"/>
    </source>
</evidence>
<dbReference type="GeneID" id="14884553"/>
<evidence type="ECO:0000256" key="1">
    <source>
        <dbReference type="ARBA" id="ARBA00004479"/>
    </source>
</evidence>
<dbReference type="AlphaFoldDB" id="A0A0A1TZA7"/>
<evidence type="ECO:0000256" key="5">
    <source>
        <dbReference type="ARBA" id="ARBA00022989"/>
    </source>
</evidence>
<comment type="similarity">
    <text evidence="2 8">Belongs to the EMP24/GP25L family.</text>
</comment>
<evidence type="ECO:0000256" key="4">
    <source>
        <dbReference type="ARBA" id="ARBA00022729"/>
    </source>
</evidence>
<dbReference type="InterPro" id="IPR009038">
    <property type="entry name" value="GOLD_dom"/>
</dbReference>
<evidence type="ECO:0000256" key="2">
    <source>
        <dbReference type="ARBA" id="ARBA00007104"/>
    </source>
</evidence>
<organism evidence="11 12">
    <name type="scientific">Entamoeba invadens IP1</name>
    <dbReference type="NCBI Taxonomy" id="370355"/>
    <lineage>
        <taxon>Eukaryota</taxon>
        <taxon>Amoebozoa</taxon>
        <taxon>Evosea</taxon>
        <taxon>Archamoebae</taxon>
        <taxon>Mastigamoebida</taxon>
        <taxon>Entamoebidae</taxon>
        <taxon>Entamoeba</taxon>
    </lineage>
</organism>
<keyword evidence="12" id="KW-1185">Reference proteome</keyword>
<dbReference type="OMA" id="MQVRDRN"/>
<dbReference type="InterPro" id="IPR015720">
    <property type="entry name" value="Emp24-like"/>
</dbReference>
<accession>A0A0A1TZA7</accession>
<feature type="domain" description="GOLD" evidence="10">
    <location>
        <begin position="24"/>
        <end position="109"/>
    </location>
</feature>
<dbReference type="GO" id="GO:0016020">
    <property type="term" value="C:membrane"/>
    <property type="evidence" value="ECO:0007669"/>
    <property type="project" value="UniProtKB-SubCell"/>
</dbReference>
<dbReference type="PROSITE" id="PS50866">
    <property type="entry name" value="GOLD"/>
    <property type="match status" value="1"/>
</dbReference>
<dbReference type="SUPFAM" id="SSF101576">
    <property type="entry name" value="Supernatant protein factor (SPF), C-terminal domain"/>
    <property type="match status" value="1"/>
</dbReference>
<evidence type="ECO:0000256" key="7">
    <source>
        <dbReference type="ARBA" id="ARBA00037847"/>
    </source>
</evidence>
<keyword evidence="3 8" id="KW-0812">Transmembrane</keyword>
<dbReference type="Proteomes" id="UP000014680">
    <property type="component" value="Unassembled WGS sequence"/>
</dbReference>
<name>A0A0A1TZA7_ENTIV</name>
<comment type="subcellular location">
    <subcellularLocation>
        <location evidence="7">Endomembrane system</location>
        <topology evidence="7">Single-pass membrane protein</topology>
    </subcellularLocation>
    <subcellularLocation>
        <location evidence="1 8">Membrane</location>
        <topology evidence="1 8">Single-pass type I membrane protein</topology>
    </subcellularLocation>
</comment>
<evidence type="ECO:0000256" key="6">
    <source>
        <dbReference type="ARBA" id="ARBA00023136"/>
    </source>
</evidence>
<dbReference type="KEGG" id="eiv:EIN_407290"/>
<evidence type="ECO:0000256" key="9">
    <source>
        <dbReference type="SAM" id="Phobius"/>
    </source>
</evidence>
<keyword evidence="6 9" id="KW-0472">Membrane</keyword>
<dbReference type="InterPro" id="IPR036598">
    <property type="entry name" value="GOLD_dom_sf"/>
</dbReference>
<keyword evidence="5 9" id="KW-1133">Transmembrane helix</keyword>
<gene>
    <name evidence="11" type="ORF">EIN_407290</name>
</gene>
<feature type="transmembrane region" description="Helical" evidence="9">
    <location>
        <begin position="163"/>
        <end position="184"/>
    </location>
</feature>
<evidence type="ECO:0000259" key="10">
    <source>
        <dbReference type="PROSITE" id="PS50866"/>
    </source>
</evidence>